<dbReference type="AlphaFoldDB" id="A0A3D8RRL9"/>
<accession>A0A3D8RRL9</accession>
<feature type="signal peptide" evidence="1">
    <location>
        <begin position="1"/>
        <end position="21"/>
    </location>
</feature>
<feature type="chain" id="PRO_5017687923" evidence="1">
    <location>
        <begin position="22"/>
        <end position="523"/>
    </location>
</feature>
<comment type="caution">
    <text evidence="2">The sequence shown here is derived from an EMBL/GenBank/DDBJ whole genome shotgun (WGS) entry which is preliminary data.</text>
</comment>
<keyword evidence="3" id="KW-1185">Reference proteome</keyword>
<name>A0A3D8RRL9_9EURO</name>
<dbReference type="GeneID" id="38116803"/>
<dbReference type="Proteomes" id="UP000256690">
    <property type="component" value="Unassembled WGS sequence"/>
</dbReference>
<evidence type="ECO:0000256" key="1">
    <source>
        <dbReference type="SAM" id="SignalP"/>
    </source>
</evidence>
<dbReference type="OrthoDB" id="1896086at2759"/>
<proteinExistence type="predicted"/>
<reference evidence="2 3" key="1">
    <citation type="journal article" date="2018" name="IMA Fungus">
        <title>IMA Genome-F 9: Draft genome sequence of Annulohypoxylon stygium, Aspergillus mulundensis, Berkeleyomyces basicola (syn. Thielaviopsis basicola), Ceratocystis smalleyi, two Cercospora beticola strains, Coleophoma cylindrospora, Fusarium fracticaudum, Phialophora cf. hyalina, and Morchella septimelata.</title>
        <authorList>
            <person name="Wingfield B.D."/>
            <person name="Bills G.F."/>
            <person name="Dong Y."/>
            <person name="Huang W."/>
            <person name="Nel W.J."/>
            <person name="Swalarsk-Parry B.S."/>
            <person name="Vaghefi N."/>
            <person name="Wilken P.M."/>
            <person name="An Z."/>
            <person name="de Beer Z.W."/>
            <person name="De Vos L."/>
            <person name="Chen L."/>
            <person name="Duong T.A."/>
            <person name="Gao Y."/>
            <person name="Hammerbacher A."/>
            <person name="Kikkert J.R."/>
            <person name="Li Y."/>
            <person name="Li H."/>
            <person name="Li K."/>
            <person name="Li Q."/>
            <person name="Liu X."/>
            <person name="Ma X."/>
            <person name="Naidoo K."/>
            <person name="Pethybridge S.J."/>
            <person name="Sun J."/>
            <person name="Steenkamp E.T."/>
            <person name="van der Nest M.A."/>
            <person name="van Wyk S."/>
            <person name="Wingfield M.J."/>
            <person name="Xiong C."/>
            <person name="Yue Q."/>
            <person name="Zhang X."/>
        </authorList>
    </citation>
    <scope>NUCLEOTIDE SEQUENCE [LARGE SCALE GENOMIC DNA]</scope>
    <source>
        <strain evidence="2 3">DSM 5745</strain>
    </source>
</reference>
<organism evidence="2 3">
    <name type="scientific">Aspergillus mulundensis</name>
    <dbReference type="NCBI Taxonomy" id="1810919"/>
    <lineage>
        <taxon>Eukaryota</taxon>
        <taxon>Fungi</taxon>
        <taxon>Dikarya</taxon>
        <taxon>Ascomycota</taxon>
        <taxon>Pezizomycotina</taxon>
        <taxon>Eurotiomycetes</taxon>
        <taxon>Eurotiomycetidae</taxon>
        <taxon>Eurotiales</taxon>
        <taxon>Aspergillaceae</taxon>
        <taxon>Aspergillus</taxon>
        <taxon>Aspergillus subgen. Nidulantes</taxon>
    </lineage>
</organism>
<dbReference type="RefSeq" id="XP_026602753.1">
    <property type="nucleotide sequence ID" value="XM_026748449.1"/>
</dbReference>
<dbReference type="STRING" id="1810919.A0A3D8RRL9"/>
<evidence type="ECO:0000313" key="2">
    <source>
        <dbReference type="EMBL" id="RDW76441.1"/>
    </source>
</evidence>
<dbReference type="EMBL" id="PVWQ01000007">
    <property type="protein sequence ID" value="RDW76441.1"/>
    <property type="molecule type" value="Genomic_DNA"/>
</dbReference>
<gene>
    <name evidence="2" type="ORF">DSM5745_06433</name>
</gene>
<protein>
    <submittedName>
        <fullName evidence="2">Uncharacterized protein</fullName>
    </submittedName>
</protein>
<sequence>MVQLQHSFLALACLASQLALAVPQDSSSTASVLEQRQWHPPNDQWIFRTCPKQAEKCSDCGGDSRKKGFCNTGKPFESRYQYLQCLKQHPDGGCGLICPCIAEETGEPGTGLPPIIPFPPPPVGFVVPPAAVPSPKQVCNEDYTQTSCKDCEPLEGWCTKGDHAGCPCREECPADNDNKKPSCLAEDCKGENGSCTVGHYKGCKCGAKCPDPEKEVLICSTDACKGKENKCTTDTYNGCKCSTLTSDIYTLYSKAQVQEAEKIVTTLIEDMKRFDREQQAETNPDVTCVSRDYGKALPVDASLLNKLADKFCSGDTSKERSQDLTAKDASSSSYEDYKFHFEVNPGNDCKADCKAAFKSMTGTCQGIDSHSIQASASAKTSCGTEFTYKITKADTFTQSGLQERACHDRDQFGKHGDVRGGELSMSAISCTSVGDDRGIMRAGSDPIKLVHTYSGTQYRYTISWVENCKGDEIDVRYPRGGEHILGNSCWMLLTDNWEKCNNGGAGGYIDYGCVRYDFRPTHD</sequence>
<keyword evidence="1" id="KW-0732">Signal</keyword>
<evidence type="ECO:0000313" key="3">
    <source>
        <dbReference type="Proteomes" id="UP000256690"/>
    </source>
</evidence>